<dbReference type="EMBL" id="JACVVK020000231">
    <property type="protein sequence ID" value="KAK7483190.1"/>
    <property type="molecule type" value="Genomic_DNA"/>
</dbReference>
<feature type="non-terminal residue" evidence="2">
    <location>
        <position position="1"/>
    </location>
</feature>
<evidence type="ECO:0000313" key="3">
    <source>
        <dbReference type="Proteomes" id="UP001519460"/>
    </source>
</evidence>
<reference evidence="2 3" key="1">
    <citation type="journal article" date="2023" name="Sci. Data">
        <title>Genome assembly of the Korean intertidal mud-creeper Batillaria attramentaria.</title>
        <authorList>
            <person name="Patra A.K."/>
            <person name="Ho P.T."/>
            <person name="Jun S."/>
            <person name="Lee S.J."/>
            <person name="Kim Y."/>
            <person name="Won Y.J."/>
        </authorList>
    </citation>
    <scope>NUCLEOTIDE SEQUENCE [LARGE SCALE GENOMIC DNA]</scope>
    <source>
        <strain evidence="2">Wonlab-2016</strain>
    </source>
</reference>
<keyword evidence="3" id="KW-1185">Reference proteome</keyword>
<dbReference type="InterPro" id="IPR011992">
    <property type="entry name" value="EF-hand-dom_pair"/>
</dbReference>
<evidence type="ECO:0000313" key="2">
    <source>
        <dbReference type="EMBL" id="KAK7483190.1"/>
    </source>
</evidence>
<dbReference type="PANTHER" id="PTHR23048:SF33">
    <property type="entry name" value="MYOSIN LIGHT CHAIN ALKALI"/>
    <property type="match status" value="1"/>
</dbReference>
<dbReference type="PANTHER" id="PTHR23048">
    <property type="entry name" value="MYOSIN LIGHT CHAIN 1, 3"/>
    <property type="match status" value="1"/>
</dbReference>
<dbReference type="InterPro" id="IPR050230">
    <property type="entry name" value="CALM/Myosin/TropC-like"/>
</dbReference>
<dbReference type="SUPFAM" id="SSF47473">
    <property type="entry name" value="EF-hand"/>
    <property type="match status" value="1"/>
</dbReference>
<proteinExistence type="predicted"/>
<dbReference type="AlphaFoldDB" id="A0ABD0K7Y1"/>
<protein>
    <recommendedName>
        <fullName evidence="4">Myosin light chain</fullName>
    </recommendedName>
</protein>
<evidence type="ECO:0000256" key="1">
    <source>
        <dbReference type="ARBA" id="ARBA00022737"/>
    </source>
</evidence>
<dbReference type="Proteomes" id="UP001519460">
    <property type="component" value="Unassembled WGS sequence"/>
</dbReference>
<dbReference type="Gene3D" id="1.10.238.10">
    <property type="entry name" value="EF-hand"/>
    <property type="match status" value="1"/>
</dbReference>
<accession>A0ABD0K7Y1</accession>
<name>A0ABD0K7Y1_9CAEN</name>
<keyword evidence="1" id="KW-0677">Repeat</keyword>
<comment type="caution">
    <text evidence="2">The sequence shown here is derived from an EMBL/GenBank/DDBJ whole genome shotgun (WGS) entry which is preliminary data.</text>
</comment>
<organism evidence="2 3">
    <name type="scientific">Batillaria attramentaria</name>
    <dbReference type="NCBI Taxonomy" id="370345"/>
    <lineage>
        <taxon>Eukaryota</taxon>
        <taxon>Metazoa</taxon>
        <taxon>Spiralia</taxon>
        <taxon>Lophotrochozoa</taxon>
        <taxon>Mollusca</taxon>
        <taxon>Gastropoda</taxon>
        <taxon>Caenogastropoda</taxon>
        <taxon>Sorbeoconcha</taxon>
        <taxon>Cerithioidea</taxon>
        <taxon>Batillariidae</taxon>
        <taxon>Batillaria</taxon>
    </lineage>
</organism>
<evidence type="ECO:0008006" key="4">
    <source>
        <dbReference type="Google" id="ProtNLM"/>
    </source>
</evidence>
<feature type="non-terminal residue" evidence="2">
    <location>
        <position position="95"/>
    </location>
</feature>
<sequence>VQDVFDLFDFWDGRDGLIDAVKVGDLLRCVGLNPTQSTCYSLGATKKTGEKQYSFEEFLAIFKQTDSVKEWGTFRDFEEAFKSFDREGERLSDDQ</sequence>
<gene>
    <name evidence="2" type="ORF">BaRGS_00025594</name>
</gene>